<dbReference type="Proteomes" id="UP000192902">
    <property type="component" value="Chromosome"/>
</dbReference>
<gene>
    <name evidence="1" type="ORF">CCUN_0573</name>
</gene>
<proteinExistence type="predicted"/>
<evidence type="ECO:0000313" key="2">
    <source>
        <dbReference type="Proteomes" id="UP000192902"/>
    </source>
</evidence>
<organism evidence="1 2">
    <name type="scientific">Campylobacter cuniculorum DSM 23162 = LMG 24588</name>
    <dbReference type="NCBI Taxonomy" id="1121267"/>
    <lineage>
        <taxon>Bacteria</taxon>
        <taxon>Pseudomonadati</taxon>
        <taxon>Campylobacterota</taxon>
        <taxon>Epsilonproteobacteria</taxon>
        <taxon>Campylobacterales</taxon>
        <taxon>Campylobacteraceae</taxon>
        <taxon>Campylobacter</taxon>
    </lineage>
</organism>
<dbReference type="GO" id="GO:0016740">
    <property type="term" value="F:transferase activity"/>
    <property type="evidence" value="ECO:0007669"/>
    <property type="project" value="UniProtKB-KW"/>
</dbReference>
<protein>
    <submittedName>
        <fullName evidence="1">Putative glycosyltransferase</fullName>
    </submittedName>
</protein>
<dbReference type="AlphaFoldDB" id="A0A1W6BVU1"/>
<dbReference type="EMBL" id="CP020867">
    <property type="protein sequence ID" value="ARJ56208.1"/>
    <property type="molecule type" value="Genomic_DNA"/>
</dbReference>
<dbReference type="KEGG" id="ccun:CCUN_0573"/>
<dbReference type="RefSeq" id="WP_085296633.1">
    <property type="nucleotide sequence ID" value="NZ_CP020867.1"/>
</dbReference>
<name>A0A1W6BVU1_9BACT</name>
<reference evidence="1 2" key="1">
    <citation type="submission" date="2017-04" db="EMBL/GenBank/DDBJ databases">
        <title>Complete genome sequence of the Campylobacter cuniculorum type strain LMG24588.</title>
        <authorList>
            <person name="Miller W.G."/>
            <person name="Yee E."/>
            <person name="Revez J."/>
            <person name="Bono J.L."/>
            <person name="Rossi M."/>
        </authorList>
    </citation>
    <scope>NUCLEOTIDE SEQUENCE [LARGE SCALE GENOMIC DNA]</scope>
    <source>
        <strain evidence="1 2">LMG 24588</strain>
    </source>
</reference>
<keyword evidence="1" id="KW-0808">Transferase</keyword>
<sequence length="547" mass="65232">MDKKSDSWIVAARPDGFGQRFCSILVGLYLAKKLQFNFGFVWENSIDIKADLSSKNDKNKNFLGVAMDKAELIFGENFIKNYLLNPSIDSWVDSYSHPLTYGMRIMKKAKTFKQLKQKSRFDRKWGYYACPYLPSDFLVDCERKECLEELGNIYKSIPFSKEFTDIQKRVHDISLSLNHNFIALHIRGGEVVFSHSIRQAMHSPISKERFFPYEIALELAQMELKANNHIIIFGQDIQANHILANHLKSFKEFSHLNVKTCEEFFDKKLNDIQRAFFELNLMARAFKVYSTKNSGFAGLIRMISGDDRIISYDKIFSSEKQFEIIKENIQRLKFHNLQIAASYFKLFDLSKNLKKPIQESLEYLLKALEFDKENMAYRIFIMKEFFNQNKYKEIDSMLKNILQTQAKEFLQTMLNPIFGEFECYFYDYVYFDDENFPYIVFMGSKICEFFRFSQRKKYLRLCYLKNEQERKNLLNLEKMSIPKYFFRSYKSNVRLALRLHRKIYKSQNITKKEYFNQIPLILMKALKDSFRQKYLIYKLFILDIIKK</sequence>
<dbReference type="STRING" id="1121267.CCUN_0573"/>
<accession>A0A1W6BVU1</accession>
<evidence type="ECO:0000313" key="1">
    <source>
        <dbReference type="EMBL" id="ARJ56208.1"/>
    </source>
</evidence>